<evidence type="ECO:0000259" key="5">
    <source>
        <dbReference type="PROSITE" id="PS50111"/>
    </source>
</evidence>
<evidence type="ECO:0000313" key="8">
    <source>
        <dbReference type="Proteomes" id="UP001302257"/>
    </source>
</evidence>
<gene>
    <name evidence="7" type="ORF">RAN89_13515</name>
</gene>
<dbReference type="SUPFAM" id="SSF58104">
    <property type="entry name" value="Methyl-accepting chemotaxis protein (MCP) signaling domain"/>
    <property type="match status" value="1"/>
</dbReference>
<dbReference type="Pfam" id="PF00672">
    <property type="entry name" value="HAMP"/>
    <property type="match status" value="1"/>
</dbReference>
<keyword evidence="8" id="KW-1185">Reference proteome</keyword>
<dbReference type="InterPro" id="IPR051310">
    <property type="entry name" value="MCP_chemotaxis"/>
</dbReference>
<dbReference type="PROSITE" id="PS50885">
    <property type="entry name" value="HAMP"/>
    <property type="match status" value="1"/>
</dbReference>
<dbReference type="SMART" id="SM00304">
    <property type="entry name" value="HAMP"/>
    <property type="match status" value="1"/>
</dbReference>
<feature type="domain" description="Methyl-accepting transducer" evidence="5">
    <location>
        <begin position="269"/>
        <end position="498"/>
    </location>
</feature>
<keyword evidence="4" id="KW-0472">Membrane</keyword>
<dbReference type="CDD" id="cd06225">
    <property type="entry name" value="HAMP"/>
    <property type="match status" value="1"/>
</dbReference>
<dbReference type="InterPro" id="IPR004089">
    <property type="entry name" value="MCPsignal_dom"/>
</dbReference>
<sequence>MKLGNLRIGTRLAIGFGVVLAILSVMVVLGNYLNAQNKDRMINGLESATQKSILAGTMKGSLLEIGIAIRNIGLASEVQAMQSEEAKVKSQRETYTAAREKLVALGLSDVENKILEEIAGLDKTMDGLFKEALGQALAFNGEASAKIIVTKVDPLSIQLQVAINKLVDVQSNATQEVLDNSLEADRSLNLILLSCGALGVLIGSLSAWLTSKSITEPLKRAVLVAKTVASGELTSKVSVHGKDEISELLKSLQHMNDSLAVTVGEVRMGAESISIASREIAAGNHDLSARTESQASSLEETAAAMEQLTGTVKQNADNARQANQLVHSASEVAEKGGLIVSSVVQTMGSIKSSSGKIVDIIGVIDGIAFQTNILALNAAVEAARAGEQGRGFAVVAAEVRSLAQRSASAAKEIKNLIGDSVDKVDAGSKLVDEAGQTMTAIVSSVQRVADIMGEISAASQEQSVGIEEINRAISEMDEMTQKNAALVEQAAAAASSLQDQTQMLQKAVSIFKLENETPLSTHSHIALGYGNAA</sequence>
<feature type="transmembrane region" description="Helical" evidence="4">
    <location>
        <begin position="12"/>
        <end position="33"/>
    </location>
</feature>
<dbReference type="Pfam" id="PF00015">
    <property type="entry name" value="MCPsignal"/>
    <property type="match status" value="1"/>
</dbReference>
<feature type="domain" description="HAMP" evidence="6">
    <location>
        <begin position="212"/>
        <end position="264"/>
    </location>
</feature>
<dbReference type="PROSITE" id="PS50111">
    <property type="entry name" value="CHEMOTAXIS_TRANSDUC_2"/>
    <property type="match status" value="1"/>
</dbReference>
<evidence type="ECO:0000256" key="1">
    <source>
        <dbReference type="ARBA" id="ARBA00022481"/>
    </source>
</evidence>
<evidence type="ECO:0000256" key="4">
    <source>
        <dbReference type="SAM" id="Phobius"/>
    </source>
</evidence>
<evidence type="ECO:0000256" key="3">
    <source>
        <dbReference type="PROSITE-ProRule" id="PRU00284"/>
    </source>
</evidence>
<dbReference type="Proteomes" id="UP001302257">
    <property type="component" value="Chromosome"/>
</dbReference>
<dbReference type="CDD" id="cd11386">
    <property type="entry name" value="MCP_signal"/>
    <property type="match status" value="1"/>
</dbReference>
<evidence type="ECO:0000313" key="7">
    <source>
        <dbReference type="EMBL" id="WNO03924.1"/>
    </source>
</evidence>
<dbReference type="RefSeq" id="WP_313866795.1">
    <property type="nucleotide sequence ID" value="NZ_CP132507.1"/>
</dbReference>
<name>A0ABZ0AWR0_9BURK</name>
<dbReference type="PANTHER" id="PTHR43531">
    <property type="entry name" value="PROTEIN ICFG"/>
    <property type="match status" value="1"/>
</dbReference>
<dbReference type="EMBL" id="CP132507">
    <property type="protein sequence ID" value="WNO03924.1"/>
    <property type="molecule type" value="Genomic_DNA"/>
</dbReference>
<protein>
    <submittedName>
        <fullName evidence="7">Methyl-accepting chemotaxis protein</fullName>
    </submittedName>
</protein>
<dbReference type="SMART" id="SM00283">
    <property type="entry name" value="MA"/>
    <property type="match status" value="1"/>
</dbReference>
<keyword evidence="4" id="KW-1133">Transmembrane helix</keyword>
<dbReference type="InterPro" id="IPR003660">
    <property type="entry name" value="HAMP_dom"/>
</dbReference>
<dbReference type="Gene3D" id="1.10.287.950">
    <property type="entry name" value="Methyl-accepting chemotaxis protein"/>
    <property type="match status" value="1"/>
</dbReference>
<organism evidence="7 8">
    <name type="scientific">Rhodoferax mekongensis</name>
    <dbReference type="NCBI Taxonomy" id="3068341"/>
    <lineage>
        <taxon>Bacteria</taxon>
        <taxon>Pseudomonadati</taxon>
        <taxon>Pseudomonadota</taxon>
        <taxon>Betaproteobacteria</taxon>
        <taxon>Burkholderiales</taxon>
        <taxon>Comamonadaceae</taxon>
        <taxon>Rhodoferax</taxon>
    </lineage>
</organism>
<keyword evidence="3" id="KW-0807">Transducer</keyword>
<evidence type="ECO:0000259" key="6">
    <source>
        <dbReference type="PROSITE" id="PS50885"/>
    </source>
</evidence>
<feature type="transmembrane region" description="Helical" evidence="4">
    <location>
        <begin position="190"/>
        <end position="209"/>
    </location>
</feature>
<reference evidence="7 8" key="1">
    <citation type="submission" date="2023-08" db="EMBL/GenBank/DDBJ databases">
        <title>Rhodoferax potami sp. nov. and Rhodoferax mekongensis sp. nov., isolated from the Mekong River in Thailand.</title>
        <authorList>
            <person name="Kitikhun S."/>
            <person name="Charoenyingcharoen P."/>
            <person name="Siriarchawattana P."/>
            <person name="Likhitrattanapisal S."/>
            <person name="Nilsakha T."/>
            <person name="Chanpet A."/>
            <person name="Rattanawaree P."/>
            <person name="Ingsriswang S."/>
        </authorList>
    </citation>
    <scope>NUCLEOTIDE SEQUENCE [LARGE SCALE GENOMIC DNA]</scope>
    <source>
        <strain evidence="7 8">TBRC 17307</strain>
    </source>
</reference>
<dbReference type="CDD" id="cd19411">
    <property type="entry name" value="MCP2201-like_sensor"/>
    <property type="match status" value="1"/>
</dbReference>
<keyword evidence="1" id="KW-0488">Methylation</keyword>
<dbReference type="PANTHER" id="PTHR43531:SF14">
    <property type="entry name" value="METHYL-ACCEPTING CHEMOTAXIS PROTEIN I-RELATED"/>
    <property type="match status" value="1"/>
</dbReference>
<keyword evidence="4" id="KW-0812">Transmembrane</keyword>
<dbReference type="InterPro" id="IPR024478">
    <property type="entry name" value="HlyB_4HB_MCP"/>
</dbReference>
<comment type="similarity">
    <text evidence="2">Belongs to the methyl-accepting chemotaxis (MCP) protein family.</text>
</comment>
<proteinExistence type="inferred from homology"/>
<evidence type="ECO:0000256" key="2">
    <source>
        <dbReference type="ARBA" id="ARBA00029447"/>
    </source>
</evidence>
<dbReference type="Pfam" id="PF12729">
    <property type="entry name" value="4HB_MCP_1"/>
    <property type="match status" value="1"/>
</dbReference>
<dbReference type="InterPro" id="IPR047347">
    <property type="entry name" value="YvaQ-like_sensor"/>
</dbReference>
<accession>A0ABZ0AWR0</accession>